<keyword evidence="3" id="KW-1185">Reference proteome</keyword>
<keyword evidence="1" id="KW-1133">Transmembrane helix</keyword>
<name>A0A7W7S6F8_9ACTN</name>
<evidence type="ECO:0000313" key="2">
    <source>
        <dbReference type="EMBL" id="MBB4944582.1"/>
    </source>
</evidence>
<sequence>MTLAPSLSTAPRSAKLGWLLGSYTWRRSAYALAALPVGLVSVPLTLVGAAGTAHRLQRGLAVRLLGAPIGEPGRGRLVRTLAHSVLALPLQLLAAGLTGVLWADVLVRGVCYPLAEWGNDVSHAWGGPTMGGAWAAHFAVGMLTLAILLPVVRLLTTGQSRLAVRLLGTGPEA</sequence>
<evidence type="ECO:0008006" key="4">
    <source>
        <dbReference type="Google" id="ProtNLM"/>
    </source>
</evidence>
<dbReference type="RefSeq" id="WP_184910624.1">
    <property type="nucleotide sequence ID" value="NZ_JACHJR010000001.1"/>
</dbReference>
<reference evidence="2 3" key="1">
    <citation type="submission" date="2020-08" db="EMBL/GenBank/DDBJ databases">
        <title>Sequencing the genomes of 1000 actinobacteria strains.</title>
        <authorList>
            <person name="Klenk H.-P."/>
        </authorList>
    </citation>
    <scope>NUCLEOTIDE SEQUENCE [LARGE SCALE GENOMIC DNA]</scope>
    <source>
        <strain evidence="2 3">DSM 44786</strain>
    </source>
</reference>
<evidence type="ECO:0000256" key="1">
    <source>
        <dbReference type="SAM" id="Phobius"/>
    </source>
</evidence>
<accession>A0A7W7S6F8</accession>
<gene>
    <name evidence="2" type="ORF">F4556_000117</name>
</gene>
<keyword evidence="1" id="KW-0472">Membrane</keyword>
<proteinExistence type="predicted"/>
<comment type="caution">
    <text evidence="2">The sequence shown here is derived from an EMBL/GenBank/DDBJ whole genome shotgun (WGS) entry which is preliminary data.</text>
</comment>
<feature type="transmembrane region" description="Helical" evidence="1">
    <location>
        <begin position="134"/>
        <end position="155"/>
    </location>
</feature>
<dbReference type="Proteomes" id="UP000573327">
    <property type="component" value="Unassembled WGS sequence"/>
</dbReference>
<dbReference type="AlphaFoldDB" id="A0A7W7S6F8"/>
<evidence type="ECO:0000313" key="3">
    <source>
        <dbReference type="Proteomes" id="UP000573327"/>
    </source>
</evidence>
<feature type="transmembrane region" description="Helical" evidence="1">
    <location>
        <begin position="29"/>
        <end position="53"/>
    </location>
</feature>
<protein>
    <recommendedName>
        <fullName evidence="4">Sensor domain-containing protein</fullName>
    </recommendedName>
</protein>
<organism evidence="2 3">
    <name type="scientific">Kitasatospora gansuensis</name>
    <dbReference type="NCBI Taxonomy" id="258050"/>
    <lineage>
        <taxon>Bacteria</taxon>
        <taxon>Bacillati</taxon>
        <taxon>Actinomycetota</taxon>
        <taxon>Actinomycetes</taxon>
        <taxon>Kitasatosporales</taxon>
        <taxon>Streptomycetaceae</taxon>
        <taxon>Kitasatospora</taxon>
    </lineage>
</organism>
<keyword evidence="1" id="KW-0812">Transmembrane</keyword>
<dbReference type="EMBL" id="JACHJR010000001">
    <property type="protein sequence ID" value="MBB4944582.1"/>
    <property type="molecule type" value="Genomic_DNA"/>
</dbReference>
<feature type="transmembrane region" description="Helical" evidence="1">
    <location>
        <begin position="81"/>
        <end position="103"/>
    </location>
</feature>